<dbReference type="Gene3D" id="3.40.190.10">
    <property type="entry name" value="Periplasmic binding protein-like II"/>
    <property type="match status" value="2"/>
</dbReference>
<dbReference type="PANTHER" id="PTHR30006">
    <property type="entry name" value="THIAMINE-BINDING PERIPLASMIC PROTEIN-RELATED"/>
    <property type="match status" value="1"/>
</dbReference>
<protein>
    <submittedName>
        <fullName evidence="3">Extracellular solute-binding protein</fullName>
    </submittedName>
</protein>
<gene>
    <name evidence="3" type="ORF">WSI_03140</name>
</gene>
<keyword evidence="1 2" id="KW-0732">Signal</keyword>
<dbReference type="SUPFAM" id="SSF53850">
    <property type="entry name" value="Periplasmic binding protein-like II"/>
    <property type="match status" value="1"/>
</dbReference>
<dbReference type="GeneID" id="93076993"/>
<sequence>MFKRTIYTYLLLLCGFTEAFSTENTTKYLTLYTDQNQSVMLPIIHSFEERTGVKISPIYTSSIQRPPITQGSPVDVIITKDETSLALNEDLLHKLPAHLIKKNSFVLKNENKKLMRISFDTQVLAYSTKRIKIADLPKSVFDLTNAQWKKRLSIAPNNISFHRLLNTMEQTPNKTVVQDFIKNITANEILTKYKR</sequence>
<accession>A0ABN4B6B5</accession>
<proteinExistence type="predicted"/>
<evidence type="ECO:0000256" key="1">
    <source>
        <dbReference type="ARBA" id="ARBA00022729"/>
    </source>
</evidence>
<dbReference type="Pfam" id="PF13343">
    <property type="entry name" value="SBP_bac_6"/>
    <property type="match status" value="1"/>
</dbReference>
<evidence type="ECO:0000313" key="3">
    <source>
        <dbReference type="EMBL" id="AGH16998.1"/>
    </source>
</evidence>
<feature type="chain" id="PRO_5045396446" evidence="2">
    <location>
        <begin position="20"/>
        <end position="195"/>
    </location>
</feature>
<feature type="signal peptide" evidence="2">
    <location>
        <begin position="1"/>
        <end position="19"/>
    </location>
</feature>
<keyword evidence="4" id="KW-1185">Reference proteome</keyword>
<dbReference type="RefSeq" id="WP_015452595.1">
    <property type="nucleotide sequence ID" value="NC_020549.1"/>
</dbReference>
<evidence type="ECO:0000256" key="2">
    <source>
        <dbReference type="SAM" id="SignalP"/>
    </source>
</evidence>
<organism evidence="3 4">
    <name type="scientific">Candidatus Liberibacter asiaticus str. gxpsy</name>
    <dbReference type="NCBI Taxonomy" id="1174529"/>
    <lineage>
        <taxon>Bacteria</taxon>
        <taxon>Pseudomonadati</taxon>
        <taxon>Pseudomonadota</taxon>
        <taxon>Alphaproteobacteria</taxon>
        <taxon>Hyphomicrobiales</taxon>
        <taxon>Rhizobiaceae</taxon>
        <taxon>Liberibacter</taxon>
    </lineage>
</organism>
<evidence type="ECO:0000313" key="4">
    <source>
        <dbReference type="Proteomes" id="UP000011820"/>
    </source>
</evidence>
<dbReference type="PANTHER" id="PTHR30006:SF25">
    <property type="entry name" value="PHOSPHOGLYCERATE TRANSPORT REGULATORY PROTEIN PGTC"/>
    <property type="match status" value="1"/>
</dbReference>
<name>A0ABN4B6B5_LIBAS</name>
<dbReference type="Proteomes" id="UP000011820">
    <property type="component" value="Chromosome"/>
</dbReference>
<reference evidence="3 4" key="1">
    <citation type="journal article" date="2013" name="Genome Announc.">
        <title>Complete Genome Sequence of a Chinese Strain of 'Candidatus Liberibacter asiaticus'.</title>
        <authorList>
            <person name="Lin H."/>
            <person name="Han C.S."/>
            <person name="Liu B."/>
            <person name="Lou B."/>
            <person name="Bai X."/>
            <person name="Deng C."/>
            <person name="Civerolo E.L."/>
            <person name="Gupta G."/>
        </authorList>
    </citation>
    <scope>NUCLEOTIDE SEQUENCE [LARGE SCALE GENOMIC DNA]</scope>
    <source>
        <strain evidence="4">gxpsy</strain>
    </source>
</reference>
<dbReference type="EMBL" id="CP004005">
    <property type="protein sequence ID" value="AGH16998.1"/>
    <property type="molecule type" value="Genomic_DNA"/>
</dbReference>